<proteinExistence type="predicted"/>
<keyword evidence="2" id="KW-1185">Reference proteome</keyword>
<dbReference type="AlphaFoldDB" id="A0ABD0MVS1"/>
<reference evidence="1 2" key="1">
    <citation type="submission" date="2024-05" db="EMBL/GenBank/DDBJ databases">
        <title>Genome sequencing and assembly of Indian major carp, Cirrhinus mrigala (Hamilton, 1822).</title>
        <authorList>
            <person name="Mohindra V."/>
            <person name="Chowdhury L.M."/>
            <person name="Lal K."/>
            <person name="Jena J.K."/>
        </authorList>
    </citation>
    <scope>NUCLEOTIDE SEQUENCE [LARGE SCALE GENOMIC DNA]</scope>
    <source>
        <strain evidence="1">CM1030</strain>
        <tissue evidence="1">Blood</tissue>
    </source>
</reference>
<evidence type="ECO:0000313" key="2">
    <source>
        <dbReference type="Proteomes" id="UP001529510"/>
    </source>
</evidence>
<sequence>MLGVNDDHYVHYYIQQHNTSITQSEIFLSNLHPCFGIETNKVDVTADLSDGTPTGI</sequence>
<dbReference type="Proteomes" id="UP001529510">
    <property type="component" value="Unassembled WGS sequence"/>
</dbReference>
<name>A0ABD0MVS1_CIRMR</name>
<protein>
    <submittedName>
        <fullName evidence="1">Uncharacterized protein</fullName>
    </submittedName>
</protein>
<organism evidence="1 2">
    <name type="scientific">Cirrhinus mrigala</name>
    <name type="common">Mrigala</name>
    <dbReference type="NCBI Taxonomy" id="683832"/>
    <lineage>
        <taxon>Eukaryota</taxon>
        <taxon>Metazoa</taxon>
        <taxon>Chordata</taxon>
        <taxon>Craniata</taxon>
        <taxon>Vertebrata</taxon>
        <taxon>Euteleostomi</taxon>
        <taxon>Actinopterygii</taxon>
        <taxon>Neopterygii</taxon>
        <taxon>Teleostei</taxon>
        <taxon>Ostariophysi</taxon>
        <taxon>Cypriniformes</taxon>
        <taxon>Cyprinidae</taxon>
        <taxon>Labeoninae</taxon>
        <taxon>Labeonini</taxon>
        <taxon>Cirrhinus</taxon>
    </lineage>
</organism>
<evidence type="ECO:0000313" key="1">
    <source>
        <dbReference type="EMBL" id="KAL0152193.1"/>
    </source>
</evidence>
<comment type="caution">
    <text evidence="1">The sequence shown here is derived from an EMBL/GenBank/DDBJ whole genome shotgun (WGS) entry which is preliminary data.</text>
</comment>
<gene>
    <name evidence="1" type="ORF">M9458_051916</name>
</gene>
<accession>A0ABD0MVS1</accession>
<dbReference type="EMBL" id="JAMKFB020000189">
    <property type="protein sequence ID" value="KAL0152193.1"/>
    <property type="molecule type" value="Genomic_DNA"/>
</dbReference>